<dbReference type="InterPro" id="IPR002110">
    <property type="entry name" value="Ankyrin_rpt"/>
</dbReference>
<feature type="repeat" description="ANK" evidence="3">
    <location>
        <begin position="158"/>
        <end position="190"/>
    </location>
</feature>
<dbReference type="RefSeq" id="XP_012648724.1">
    <property type="nucleotide sequence ID" value="XM_012793270.1"/>
</dbReference>
<name>A0A0K3APZ8_BABMR</name>
<gene>
    <name evidence="4" type="ORF">BMR1_03g00565</name>
</gene>
<dbReference type="PANTHER" id="PTHR24198">
    <property type="entry name" value="ANKYRIN REPEAT AND PROTEIN KINASE DOMAIN-CONTAINING PROTEIN"/>
    <property type="match status" value="1"/>
</dbReference>
<dbReference type="Proteomes" id="UP000002899">
    <property type="component" value="Chromosome III"/>
</dbReference>
<dbReference type="OMA" id="MMACCGH"/>
<feature type="repeat" description="ANK" evidence="3">
    <location>
        <begin position="225"/>
        <end position="257"/>
    </location>
</feature>
<feature type="repeat" description="ANK" evidence="3">
    <location>
        <begin position="191"/>
        <end position="223"/>
    </location>
</feature>
<reference evidence="4 5" key="3">
    <citation type="journal article" date="2016" name="Sci. Rep.">
        <title>Genome-wide diversity and gene expression profiling of Babesia microti isolates identify polymorphic genes that mediate host-pathogen interactions.</title>
        <authorList>
            <person name="Silva J.C."/>
            <person name="Cornillot E."/>
            <person name="McCracken C."/>
            <person name="Usmani-Brown S."/>
            <person name="Dwivedi A."/>
            <person name="Ifeonu O.O."/>
            <person name="Crabtree J."/>
            <person name="Gotia H.T."/>
            <person name="Virji A.Z."/>
            <person name="Reynes C."/>
            <person name="Colinge J."/>
            <person name="Kumar V."/>
            <person name="Lawres L."/>
            <person name="Pazzi J.E."/>
            <person name="Pablo J.V."/>
            <person name="Hung C."/>
            <person name="Brancato J."/>
            <person name="Kumari P."/>
            <person name="Orvis J."/>
            <person name="Tretina K."/>
            <person name="Chibucos M."/>
            <person name="Ott S."/>
            <person name="Sadzewicz L."/>
            <person name="Sengamalay N."/>
            <person name="Shetty A.C."/>
            <person name="Su Q."/>
            <person name="Tallon L."/>
            <person name="Fraser C.M."/>
            <person name="Frutos R."/>
            <person name="Molina D.M."/>
            <person name="Krause P.J."/>
            <person name="Ben Mamoun C."/>
        </authorList>
    </citation>
    <scope>NUCLEOTIDE SEQUENCE [LARGE SCALE GENOMIC DNA]</scope>
    <source>
        <strain evidence="4 5">RI</strain>
    </source>
</reference>
<evidence type="ECO:0000256" key="1">
    <source>
        <dbReference type="ARBA" id="ARBA00022737"/>
    </source>
</evidence>
<dbReference type="SUPFAM" id="SSF48452">
    <property type="entry name" value="TPR-like"/>
    <property type="match status" value="1"/>
</dbReference>
<dbReference type="InterPro" id="IPR036770">
    <property type="entry name" value="Ankyrin_rpt-contain_sf"/>
</dbReference>
<sequence length="465" mass="51515">MQHAVQESTLQLRNIVKQLFEAAYSSDVNSFEHIATEFCYTSSTIKIGTTNESDSDDKNTGNGLVNVSTNGYERKIIRNKAIGAIRDGNGASLLHISSAGCNIDVIKWLIDKCPNLTTLLDKQGQSPIFYAIKNQTPRQLEVINLLLPYSDINKCDADGNSLLHNAIKYNNVSTIKFLISKGCNLNSVSNTFGAPINMAVTTENMEIIKLLVESGANLNLNPSNNGIPPLVYSSASGNFGIVKYLIDKGCNANETDPDGWSALHSAAEYGHFEIVKLLVNSGADVNYTNKNATAYHLSLNTHNQQLINYLKDITDPKFTQLECRQLSIVDAIKLSASARFEGKQFINTKQWNRAKSIYSQTIETIKHLSHDESIKNELAILYSNLSFVCLSLNELSGSLNAGLKSIENNPKWIKGHYRTAISYKCMGDDVNYLCYLYEAAKLEGEGGPLWKEFSDNAERIRQSKQ</sequence>
<dbReference type="SUPFAM" id="SSF48403">
    <property type="entry name" value="Ankyrin repeat"/>
    <property type="match status" value="1"/>
</dbReference>
<dbReference type="SMART" id="SM00248">
    <property type="entry name" value="ANK"/>
    <property type="match status" value="6"/>
</dbReference>
<dbReference type="KEGG" id="bmic:BMR1_03g00565"/>
<dbReference type="Gene3D" id="1.25.40.20">
    <property type="entry name" value="Ankyrin repeat-containing domain"/>
    <property type="match status" value="2"/>
</dbReference>
<accession>A0A0K3APZ8</accession>
<evidence type="ECO:0000313" key="4">
    <source>
        <dbReference type="EMBL" id="CTQ40713.1"/>
    </source>
</evidence>
<proteinExistence type="predicted"/>
<reference evidence="4 5" key="2">
    <citation type="journal article" date="2013" name="PLoS ONE">
        <title>Whole genome mapping and re-organization of the nuclear and mitochondrial genomes of Babesia microti isolates.</title>
        <authorList>
            <person name="Cornillot E."/>
            <person name="Dassouli A."/>
            <person name="Garg A."/>
            <person name="Pachikara N."/>
            <person name="Randazzo S."/>
            <person name="Depoix D."/>
            <person name="Carcy B."/>
            <person name="Delbecq S."/>
            <person name="Frutos R."/>
            <person name="Silva J.C."/>
            <person name="Sutton R."/>
            <person name="Krause P.J."/>
            <person name="Mamoun C.B."/>
        </authorList>
    </citation>
    <scope>NUCLEOTIDE SEQUENCE [LARGE SCALE GENOMIC DNA]</scope>
    <source>
        <strain evidence="4 5">RI</strain>
    </source>
</reference>
<keyword evidence="5" id="KW-1185">Reference proteome</keyword>
<dbReference type="PROSITE" id="PS50088">
    <property type="entry name" value="ANK_REPEAT"/>
    <property type="match status" value="4"/>
</dbReference>
<keyword evidence="1" id="KW-0677">Repeat</keyword>
<protein>
    <submittedName>
        <fullName evidence="4">Ankyrin repeats (3 copies)</fullName>
    </submittedName>
</protein>
<feature type="repeat" description="ANK" evidence="3">
    <location>
        <begin position="258"/>
        <end position="290"/>
    </location>
</feature>
<dbReference type="InterPro" id="IPR011990">
    <property type="entry name" value="TPR-like_helical_dom_sf"/>
</dbReference>
<evidence type="ECO:0000256" key="2">
    <source>
        <dbReference type="ARBA" id="ARBA00023043"/>
    </source>
</evidence>
<dbReference type="PROSITE" id="PS50297">
    <property type="entry name" value="ANK_REP_REGION"/>
    <property type="match status" value="4"/>
</dbReference>
<evidence type="ECO:0000256" key="3">
    <source>
        <dbReference type="PROSITE-ProRule" id="PRU00023"/>
    </source>
</evidence>
<dbReference type="Pfam" id="PF12796">
    <property type="entry name" value="Ank_2"/>
    <property type="match status" value="2"/>
</dbReference>
<dbReference type="AlphaFoldDB" id="A0A0K3APZ8"/>
<dbReference type="OrthoDB" id="194358at2759"/>
<keyword evidence="2 3" id="KW-0040">ANK repeat</keyword>
<dbReference type="EMBL" id="LN871598">
    <property type="protein sequence ID" value="CTQ40713.1"/>
    <property type="molecule type" value="Genomic_DNA"/>
</dbReference>
<dbReference type="PANTHER" id="PTHR24198:SF165">
    <property type="entry name" value="ANKYRIN REPEAT-CONTAINING PROTEIN-RELATED"/>
    <property type="match status" value="1"/>
</dbReference>
<evidence type="ECO:0000313" key="5">
    <source>
        <dbReference type="Proteomes" id="UP000002899"/>
    </source>
</evidence>
<dbReference type="Gene3D" id="1.25.40.10">
    <property type="entry name" value="Tetratricopeptide repeat domain"/>
    <property type="match status" value="1"/>
</dbReference>
<reference evidence="4 5" key="1">
    <citation type="journal article" date="2012" name="Nucleic Acids Res.">
        <title>Sequencing of the smallest Apicomplexan genome from the human pathogen Babesia microti.</title>
        <authorList>
            <person name="Cornillot E."/>
            <person name="Hadj-Kaddour K."/>
            <person name="Dassouli A."/>
            <person name="Noel B."/>
            <person name="Ranwez V."/>
            <person name="Vacherie B."/>
            <person name="Augagneur Y."/>
            <person name="Bres V."/>
            <person name="Duclos A."/>
            <person name="Randazzo S."/>
            <person name="Carcy B."/>
            <person name="Debierre-Grockiego F."/>
            <person name="Delbecq S."/>
            <person name="Moubri-Menage K."/>
            <person name="Shams-Eldin H."/>
            <person name="Usmani-Brown S."/>
            <person name="Bringaud F."/>
            <person name="Wincker P."/>
            <person name="Vivares C.P."/>
            <person name="Schwarz R.T."/>
            <person name="Schetters T.P."/>
            <person name="Krause P.J."/>
            <person name="Gorenflot A."/>
            <person name="Berry V."/>
            <person name="Barbe V."/>
            <person name="Ben Mamoun C."/>
        </authorList>
    </citation>
    <scope>NUCLEOTIDE SEQUENCE [LARGE SCALE GENOMIC DNA]</scope>
    <source>
        <strain evidence="4 5">RI</strain>
    </source>
</reference>
<dbReference type="GeneID" id="24424748"/>
<organism evidence="4 5">
    <name type="scientific">Babesia microti (strain RI)</name>
    <dbReference type="NCBI Taxonomy" id="1133968"/>
    <lineage>
        <taxon>Eukaryota</taxon>
        <taxon>Sar</taxon>
        <taxon>Alveolata</taxon>
        <taxon>Apicomplexa</taxon>
        <taxon>Aconoidasida</taxon>
        <taxon>Piroplasmida</taxon>
        <taxon>Babesiidae</taxon>
        <taxon>Babesia</taxon>
    </lineage>
</organism>
<dbReference type="VEuPathDB" id="PiroplasmaDB:BMR1_03g00565"/>